<evidence type="ECO:0000259" key="2">
    <source>
        <dbReference type="PROSITE" id="PS51725"/>
    </source>
</evidence>
<name>A0A1W1UG91_9PAST</name>
<sequence>MALWRKWLMALSLVSNPLISPSAQTLPSEAVGQTAPIVRLFALQTAPDKQALFYQTGRHNMGTSMKSEAGTLTMFALRDKQQPDLHYVFEIYRDQAAYETHVAAPHFQQYVAAAKEMIVGRDLIDADVQFISEKPNALAILEPQATPQVRLALLELKADGVAAFKAAVLAEMRTAMAKEDGVLAMYAFNVKDQPTQWRFLEVYADEVAYQAHRNTAHFQQYLQQTADLVVSKQLLEPDNLILLNKGNLQFDPNLLIK</sequence>
<dbReference type="Gene3D" id="3.30.70.100">
    <property type="match status" value="1"/>
</dbReference>
<keyword evidence="3" id="KW-0503">Monooxygenase</keyword>
<evidence type="ECO:0000313" key="3">
    <source>
        <dbReference type="EMBL" id="SMB80053.1"/>
    </source>
</evidence>
<keyword evidence="3" id="KW-0560">Oxidoreductase</keyword>
<proteinExistence type="predicted"/>
<feature type="domain" description="ABM" evidence="2">
    <location>
        <begin position="37"/>
        <end position="134"/>
    </location>
</feature>
<evidence type="ECO:0000313" key="4">
    <source>
        <dbReference type="Proteomes" id="UP000192408"/>
    </source>
</evidence>
<feature type="chain" id="PRO_5012822706" evidence="1">
    <location>
        <begin position="26"/>
        <end position="257"/>
    </location>
</feature>
<gene>
    <name evidence="3" type="ORF">SAMN05660772_00528</name>
</gene>
<keyword evidence="1" id="KW-0732">Signal</keyword>
<dbReference type="GO" id="GO:0004497">
    <property type="term" value="F:monooxygenase activity"/>
    <property type="evidence" value="ECO:0007669"/>
    <property type="project" value="UniProtKB-KW"/>
</dbReference>
<reference evidence="4" key="1">
    <citation type="submission" date="2017-04" db="EMBL/GenBank/DDBJ databases">
        <authorList>
            <person name="Varghese N."/>
            <person name="Submissions S."/>
        </authorList>
    </citation>
    <scope>NUCLEOTIDE SEQUENCE [LARGE SCALE GENOMIC DNA]</scope>
    <source>
        <strain evidence="4">DSM 23072</strain>
    </source>
</reference>
<accession>A0A1W1UG91</accession>
<dbReference type="PROSITE" id="PS51725">
    <property type="entry name" value="ABM"/>
    <property type="match status" value="2"/>
</dbReference>
<dbReference type="SUPFAM" id="SSF54909">
    <property type="entry name" value="Dimeric alpha+beta barrel"/>
    <property type="match status" value="2"/>
</dbReference>
<dbReference type="PANTHER" id="PTHR33336:SF3">
    <property type="entry name" value="ABM DOMAIN-CONTAINING PROTEIN"/>
    <property type="match status" value="1"/>
</dbReference>
<dbReference type="EMBL" id="FWWV01000002">
    <property type="protein sequence ID" value="SMB80053.1"/>
    <property type="molecule type" value="Genomic_DNA"/>
</dbReference>
<protein>
    <submittedName>
        <fullName evidence="3">Quinol monooxygenase YgiN</fullName>
    </submittedName>
</protein>
<organism evidence="3 4">
    <name type="scientific">Pasteurella testudinis DSM 23072</name>
    <dbReference type="NCBI Taxonomy" id="1122938"/>
    <lineage>
        <taxon>Bacteria</taxon>
        <taxon>Pseudomonadati</taxon>
        <taxon>Pseudomonadota</taxon>
        <taxon>Gammaproteobacteria</taxon>
        <taxon>Pasteurellales</taxon>
        <taxon>Pasteurellaceae</taxon>
        <taxon>Pasteurella</taxon>
    </lineage>
</organism>
<dbReference type="Pfam" id="PF03992">
    <property type="entry name" value="ABM"/>
    <property type="match status" value="2"/>
</dbReference>
<dbReference type="AlphaFoldDB" id="A0A1W1UG91"/>
<keyword evidence="4" id="KW-1185">Reference proteome</keyword>
<dbReference type="PANTHER" id="PTHR33336">
    <property type="entry name" value="QUINOL MONOOXYGENASE YGIN-RELATED"/>
    <property type="match status" value="1"/>
</dbReference>
<evidence type="ECO:0000256" key="1">
    <source>
        <dbReference type="SAM" id="SignalP"/>
    </source>
</evidence>
<dbReference type="InterPro" id="IPR007138">
    <property type="entry name" value="ABM_dom"/>
</dbReference>
<dbReference type="Proteomes" id="UP000192408">
    <property type="component" value="Unassembled WGS sequence"/>
</dbReference>
<dbReference type="RefSeq" id="WP_159460708.1">
    <property type="nucleotide sequence ID" value="NZ_FWWV01000002.1"/>
</dbReference>
<dbReference type="InterPro" id="IPR011008">
    <property type="entry name" value="Dimeric_a/b-barrel"/>
</dbReference>
<dbReference type="InterPro" id="IPR050744">
    <property type="entry name" value="AI-2_Isomerase_LsrG"/>
</dbReference>
<feature type="signal peptide" evidence="1">
    <location>
        <begin position="1"/>
        <end position="25"/>
    </location>
</feature>
<feature type="domain" description="ABM" evidence="2">
    <location>
        <begin position="148"/>
        <end position="239"/>
    </location>
</feature>
<dbReference type="STRING" id="1122938.SAMN05660772_00528"/>